<dbReference type="AlphaFoldDB" id="A0A0A8XZ47"/>
<dbReference type="PROSITE" id="PS50878">
    <property type="entry name" value="RT_POL"/>
    <property type="match status" value="1"/>
</dbReference>
<proteinExistence type="predicted"/>
<organism evidence="2">
    <name type="scientific">Arundo donax</name>
    <name type="common">Giant reed</name>
    <name type="synonym">Donax arundinaceus</name>
    <dbReference type="NCBI Taxonomy" id="35708"/>
    <lineage>
        <taxon>Eukaryota</taxon>
        <taxon>Viridiplantae</taxon>
        <taxon>Streptophyta</taxon>
        <taxon>Embryophyta</taxon>
        <taxon>Tracheophyta</taxon>
        <taxon>Spermatophyta</taxon>
        <taxon>Magnoliopsida</taxon>
        <taxon>Liliopsida</taxon>
        <taxon>Poales</taxon>
        <taxon>Poaceae</taxon>
        <taxon>PACMAD clade</taxon>
        <taxon>Arundinoideae</taxon>
        <taxon>Arundineae</taxon>
        <taxon>Arundo</taxon>
    </lineage>
</organism>
<evidence type="ECO:0000259" key="1">
    <source>
        <dbReference type="PROSITE" id="PS50878"/>
    </source>
</evidence>
<dbReference type="InterPro" id="IPR000477">
    <property type="entry name" value="RT_dom"/>
</dbReference>
<feature type="domain" description="Reverse transcriptase" evidence="1">
    <location>
        <begin position="1"/>
        <end position="60"/>
    </location>
</feature>
<protein>
    <recommendedName>
        <fullName evidence="1">Reverse transcriptase domain-containing protein</fullName>
    </recommendedName>
</protein>
<dbReference type="EMBL" id="GBRH01278626">
    <property type="protein sequence ID" value="JAD19269.1"/>
    <property type="molecule type" value="Transcribed_RNA"/>
</dbReference>
<reference evidence="2" key="1">
    <citation type="submission" date="2014-09" db="EMBL/GenBank/DDBJ databases">
        <authorList>
            <person name="Magalhaes I.L.F."/>
            <person name="Oliveira U."/>
            <person name="Santos F.R."/>
            <person name="Vidigal T.H.D.A."/>
            <person name="Brescovit A.D."/>
            <person name="Santos A.J."/>
        </authorList>
    </citation>
    <scope>NUCLEOTIDE SEQUENCE</scope>
    <source>
        <tissue evidence="2">Shoot tissue taken approximately 20 cm above the soil surface</tissue>
    </source>
</reference>
<evidence type="ECO:0000313" key="2">
    <source>
        <dbReference type="EMBL" id="JAD19269.1"/>
    </source>
</evidence>
<name>A0A0A8XZ47_ARUDO</name>
<reference evidence="2" key="2">
    <citation type="journal article" date="2015" name="Data Brief">
        <title>Shoot transcriptome of the giant reed, Arundo donax.</title>
        <authorList>
            <person name="Barrero R.A."/>
            <person name="Guerrero F.D."/>
            <person name="Moolhuijzen P."/>
            <person name="Goolsby J.A."/>
            <person name="Tidwell J."/>
            <person name="Bellgard S.E."/>
            <person name="Bellgard M.I."/>
        </authorList>
    </citation>
    <scope>NUCLEOTIDE SEQUENCE</scope>
    <source>
        <tissue evidence="2">Shoot tissue taken approximately 20 cm above the soil surface</tissue>
    </source>
</reference>
<accession>A0A0A8XZ47</accession>
<sequence length="60" mass="6793">MTSMCPVLQYADDTLVILKGELTQIRHLKTILSQFSTATGLQINYSKSTFLPMHIYDDTV</sequence>